<evidence type="ECO:0000256" key="1">
    <source>
        <dbReference type="SAM" id="MobiDB-lite"/>
    </source>
</evidence>
<dbReference type="InterPro" id="IPR050782">
    <property type="entry name" value="PP1_regulatory_subunit_3"/>
</dbReference>
<dbReference type="GO" id="GO:2001069">
    <property type="term" value="F:glycogen binding"/>
    <property type="evidence" value="ECO:0007669"/>
    <property type="project" value="TreeGrafter"/>
</dbReference>
<dbReference type="PANTHER" id="PTHR12307:SF53">
    <property type="entry name" value="PROTEIN PHOSPHATASE 1 REGULATORY SUBUNIT"/>
    <property type="match status" value="1"/>
</dbReference>
<dbReference type="InterPro" id="IPR005036">
    <property type="entry name" value="CBM21_dom"/>
</dbReference>
<evidence type="ECO:0000313" key="4">
    <source>
        <dbReference type="Proteomes" id="UP000215902"/>
    </source>
</evidence>
<protein>
    <recommendedName>
        <fullName evidence="2">CBM21 domain-containing protein</fullName>
    </recommendedName>
</protein>
<proteinExistence type="predicted"/>
<organism evidence="3 4">
    <name type="scientific">Macrostomum lignano</name>
    <dbReference type="NCBI Taxonomy" id="282301"/>
    <lineage>
        <taxon>Eukaryota</taxon>
        <taxon>Metazoa</taxon>
        <taxon>Spiralia</taxon>
        <taxon>Lophotrochozoa</taxon>
        <taxon>Platyhelminthes</taxon>
        <taxon>Rhabditophora</taxon>
        <taxon>Macrostomorpha</taxon>
        <taxon>Macrostomida</taxon>
        <taxon>Macrostomidae</taxon>
        <taxon>Macrostomum</taxon>
    </lineage>
</organism>
<dbReference type="Gene3D" id="2.60.40.2440">
    <property type="entry name" value="Carbohydrate binding type-21 domain"/>
    <property type="match status" value="1"/>
</dbReference>
<sequence length="366" mass="39141">MSDSSGVQPAEDDDGLRWEDTAAAAVAAVALEAAAGGAAAEADVATEDETEADFECSLKRVDSLTLALRALQAGGLQYSQDNAANSGNSLDSSRSGSDSQLDEDSRPAYKRASSLKLPRQQEDSSPDAVTKKAVRFADAMGLDLALVRDVFDLESPPEIPPQATRDLVLPPSDDEEQAEEGDDLLSFRDLQQQKPPPHAPVHLYLSPSFAQPGSAPNFNSRIAAQKVVLERAQFHQQAPTVGLPSFTQHAPAPATTVGGQVRGFVRVANLGFKKAVRVKASLDNWGNSFEVCADYVSGNGSSDQFAFTLGLPDWLRAGDRVAFCIAYSVNGETYWDNNFGDNYAFNCVPVGSGPRPGLDQAWTRYV</sequence>
<evidence type="ECO:0000313" key="3">
    <source>
        <dbReference type="EMBL" id="PAA62470.1"/>
    </source>
</evidence>
<dbReference type="PROSITE" id="PS51159">
    <property type="entry name" value="CBM21"/>
    <property type="match status" value="1"/>
</dbReference>
<dbReference type="AlphaFoldDB" id="A0A267ELP7"/>
<keyword evidence="4" id="KW-1185">Reference proteome</keyword>
<dbReference type="InterPro" id="IPR038175">
    <property type="entry name" value="CBM21_dom_sf"/>
</dbReference>
<feature type="compositionally biased region" description="Acidic residues" evidence="1">
    <location>
        <begin position="172"/>
        <end position="182"/>
    </location>
</feature>
<dbReference type="GO" id="GO:0008157">
    <property type="term" value="F:protein phosphatase 1 binding"/>
    <property type="evidence" value="ECO:0007669"/>
    <property type="project" value="TreeGrafter"/>
</dbReference>
<dbReference type="STRING" id="282301.A0A267ELP7"/>
<reference evidence="3 4" key="1">
    <citation type="submission" date="2017-06" db="EMBL/GenBank/DDBJ databases">
        <title>A platform for efficient transgenesis in Macrostomum lignano, a flatworm model organism for stem cell research.</title>
        <authorList>
            <person name="Berezikov E."/>
        </authorList>
    </citation>
    <scope>NUCLEOTIDE SEQUENCE [LARGE SCALE GENOMIC DNA]</scope>
    <source>
        <strain evidence="3">DV1</strain>
        <tissue evidence="3">Whole organism</tissue>
    </source>
</reference>
<dbReference type="Pfam" id="PF03370">
    <property type="entry name" value="CBM_21"/>
    <property type="match status" value="1"/>
</dbReference>
<accession>A0A267ELP7</accession>
<dbReference type="GO" id="GO:0000164">
    <property type="term" value="C:protein phosphatase type 1 complex"/>
    <property type="evidence" value="ECO:0007669"/>
    <property type="project" value="TreeGrafter"/>
</dbReference>
<feature type="compositionally biased region" description="Low complexity" evidence="1">
    <location>
        <begin position="85"/>
        <end position="99"/>
    </location>
</feature>
<feature type="region of interest" description="Disordered" evidence="1">
    <location>
        <begin position="77"/>
        <end position="129"/>
    </location>
</feature>
<evidence type="ECO:0000259" key="2">
    <source>
        <dbReference type="PROSITE" id="PS51159"/>
    </source>
</evidence>
<name>A0A267ELP7_9PLAT</name>
<dbReference type="EMBL" id="NIVC01001935">
    <property type="protein sequence ID" value="PAA62470.1"/>
    <property type="molecule type" value="Genomic_DNA"/>
</dbReference>
<dbReference type="PANTHER" id="PTHR12307">
    <property type="entry name" value="PROTEIN PHOSPHATASE 1 REGULATORY SUBUNIT"/>
    <property type="match status" value="1"/>
</dbReference>
<dbReference type="GO" id="GO:0005979">
    <property type="term" value="P:regulation of glycogen biosynthetic process"/>
    <property type="evidence" value="ECO:0007669"/>
    <property type="project" value="TreeGrafter"/>
</dbReference>
<dbReference type="OrthoDB" id="8942186at2759"/>
<feature type="region of interest" description="Disordered" evidence="1">
    <location>
        <begin position="154"/>
        <end position="182"/>
    </location>
</feature>
<comment type="caution">
    <text evidence="3">The sequence shown here is derived from an EMBL/GenBank/DDBJ whole genome shotgun (WGS) entry which is preliminary data.</text>
</comment>
<feature type="domain" description="CBM21" evidence="2">
    <location>
        <begin position="233"/>
        <end position="346"/>
    </location>
</feature>
<dbReference type="Proteomes" id="UP000215902">
    <property type="component" value="Unassembled WGS sequence"/>
</dbReference>
<gene>
    <name evidence="3" type="ORF">BOX15_Mlig022801g1</name>
</gene>